<dbReference type="InterPro" id="IPR036271">
    <property type="entry name" value="Tet_transcr_reg_TetR-rel_C_sf"/>
</dbReference>
<dbReference type="InterPro" id="IPR023772">
    <property type="entry name" value="DNA-bd_HTH_TetR-type_CS"/>
</dbReference>
<dbReference type="SUPFAM" id="SSF46689">
    <property type="entry name" value="Homeodomain-like"/>
    <property type="match status" value="1"/>
</dbReference>
<dbReference type="Pfam" id="PF02909">
    <property type="entry name" value="TetR_C_1"/>
    <property type="match status" value="1"/>
</dbReference>
<dbReference type="PROSITE" id="PS50977">
    <property type="entry name" value="HTH_TETR_2"/>
    <property type="match status" value="1"/>
</dbReference>
<evidence type="ECO:0000256" key="5">
    <source>
        <dbReference type="PROSITE-ProRule" id="PRU00335"/>
    </source>
</evidence>
<dbReference type="GO" id="GO:0046677">
    <property type="term" value="P:response to antibiotic"/>
    <property type="evidence" value="ECO:0007669"/>
    <property type="project" value="InterPro"/>
</dbReference>
<dbReference type="Pfam" id="PF00440">
    <property type="entry name" value="TetR_N"/>
    <property type="match status" value="1"/>
</dbReference>
<dbReference type="SUPFAM" id="SSF48498">
    <property type="entry name" value="Tetracyclin repressor-like, C-terminal domain"/>
    <property type="match status" value="1"/>
</dbReference>
<dbReference type="InterPro" id="IPR050109">
    <property type="entry name" value="HTH-type_TetR-like_transc_reg"/>
</dbReference>
<dbReference type="Proteomes" id="UP000319769">
    <property type="component" value="Unassembled WGS sequence"/>
</dbReference>
<dbReference type="PRINTS" id="PR00455">
    <property type="entry name" value="HTHTETR"/>
</dbReference>
<keyword evidence="8" id="KW-1185">Reference proteome</keyword>
<protein>
    <submittedName>
        <fullName evidence="7">TetR/AcrR family transcriptional regulator</fullName>
    </submittedName>
</protein>
<comment type="caution">
    <text evidence="7">The sequence shown here is derived from an EMBL/GenBank/DDBJ whole genome shotgun (WGS) entry which is preliminary data.</text>
</comment>
<dbReference type="PRINTS" id="PR00400">
    <property type="entry name" value="TETREPRESSOR"/>
</dbReference>
<gene>
    <name evidence="7" type="ORF">FPZ12_026575</name>
</gene>
<dbReference type="InterPro" id="IPR009057">
    <property type="entry name" value="Homeodomain-like_sf"/>
</dbReference>
<reference evidence="7" key="1">
    <citation type="submission" date="2019-09" db="EMBL/GenBank/DDBJ databases">
        <authorList>
            <person name="Teo W.F.A."/>
            <person name="Duangmal K."/>
        </authorList>
    </citation>
    <scope>NUCLEOTIDE SEQUENCE [LARGE SCALE GENOMIC DNA]</scope>
    <source>
        <strain evidence="7">K81G1</strain>
    </source>
</reference>
<keyword evidence="4" id="KW-0804">Transcription</keyword>
<dbReference type="GO" id="GO:0000976">
    <property type="term" value="F:transcription cis-regulatory region binding"/>
    <property type="evidence" value="ECO:0007669"/>
    <property type="project" value="TreeGrafter"/>
</dbReference>
<name>A0A5N0V176_9PSEU</name>
<dbReference type="PROSITE" id="PS01081">
    <property type="entry name" value="HTH_TETR_1"/>
    <property type="match status" value="1"/>
</dbReference>
<dbReference type="InterPro" id="IPR003012">
    <property type="entry name" value="Tet_transcr_reg_TetR"/>
</dbReference>
<dbReference type="Gene3D" id="1.10.357.10">
    <property type="entry name" value="Tetracycline Repressor, domain 2"/>
    <property type="match status" value="1"/>
</dbReference>
<evidence type="ECO:0000259" key="6">
    <source>
        <dbReference type="PROSITE" id="PS50977"/>
    </source>
</evidence>
<evidence type="ECO:0000256" key="3">
    <source>
        <dbReference type="ARBA" id="ARBA00023125"/>
    </source>
</evidence>
<feature type="DNA-binding region" description="H-T-H motif" evidence="5">
    <location>
        <begin position="70"/>
        <end position="89"/>
    </location>
</feature>
<dbReference type="GO" id="GO:0003700">
    <property type="term" value="F:DNA-binding transcription factor activity"/>
    <property type="evidence" value="ECO:0007669"/>
    <property type="project" value="TreeGrafter"/>
</dbReference>
<evidence type="ECO:0000256" key="4">
    <source>
        <dbReference type="ARBA" id="ARBA00023163"/>
    </source>
</evidence>
<evidence type="ECO:0000256" key="2">
    <source>
        <dbReference type="ARBA" id="ARBA00023015"/>
    </source>
</evidence>
<dbReference type="PANTHER" id="PTHR30055:SF151">
    <property type="entry name" value="TRANSCRIPTIONAL REGULATORY PROTEIN"/>
    <property type="match status" value="1"/>
</dbReference>
<feature type="domain" description="HTH tetR-type" evidence="6">
    <location>
        <begin position="47"/>
        <end position="107"/>
    </location>
</feature>
<dbReference type="GO" id="GO:0045892">
    <property type="term" value="P:negative regulation of DNA-templated transcription"/>
    <property type="evidence" value="ECO:0007669"/>
    <property type="project" value="InterPro"/>
</dbReference>
<dbReference type="InterPro" id="IPR001647">
    <property type="entry name" value="HTH_TetR"/>
</dbReference>
<dbReference type="OrthoDB" id="329481at2"/>
<keyword evidence="2" id="KW-0805">Transcription regulation</keyword>
<keyword evidence="3 5" id="KW-0238">DNA-binding</keyword>
<dbReference type="EMBL" id="VMNW02000046">
    <property type="protein sequence ID" value="KAA9156741.1"/>
    <property type="molecule type" value="Genomic_DNA"/>
</dbReference>
<sequence length="238" mass="26254">MFATPVRLDVLGLRLENRPLTSGFPPIGACLIPSEPRSAMPRPKVPLISRRSVIRVGLDLVEQEGMDALTVRRIAKELDVNAASLYHYFASKEEILTSVTRAALAEMPVPAMKEGEDWRHWFAEVGIEYRAFLIARPYLTQLRVNGYVSRADLPTEAAAMARMTEAGVPPEHQMVILDTIEAFVIGSALMHEGKRGTSLSGGAAQRKRRAALEDEVFAGMLRTVVVELTERFAPAAED</sequence>
<dbReference type="AlphaFoldDB" id="A0A5N0V176"/>
<evidence type="ECO:0000313" key="7">
    <source>
        <dbReference type="EMBL" id="KAA9156741.1"/>
    </source>
</evidence>
<organism evidence="7 8">
    <name type="scientific">Amycolatopsis acidicola</name>
    <dbReference type="NCBI Taxonomy" id="2596893"/>
    <lineage>
        <taxon>Bacteria</taxon>
        <taxon>Bacillati</taxon>
        <taxon>Actinomycetota</taxon>
        <taxon>Actinomycetes</taxon>
        <taxon>Pseudonocardiales</taxon>
        <taxon>Pseudonocardiaceae</taxon>
        <taxon>Amycolatopsis</taxon>
    </lineage>
</organism>
<accession>A0A5N0V176</accession>
<evidence type="ECO:0000313" key="8">
    <source>
        <dbReference type="Proteomes" id="UP000319769"/>
    </source>
</evidence>
<proteinExistence type="predicted"/>
<dbReference type="PANTHER" id="PTHR30055">
    <property type="entry name" value="HTH-TYPE TRANSCRIPTIONAL REGULATOR RUTR"/>
    <property type="match status" value="1"/>
</dbReference>
<keyword evidence="1" id="KW-0678">Repressor</keyword>
<dbReference type="InterPro" id="IPR004111">
    <property type="entry name" value="Repressor_TetR_C"/>
</dbReference>
<evidence type="ECO:0000256" key="1">
    <source>
        <dbReference type="ARBA" id="ARBA00022491"/>
    </source>
</evidence>